<organism evidence="2 3">
    <name type="scientific">Tuber borchii</name>
    <name type="common">White truffle</name>
    <dbReference type="NCBI Taxonomy" id="42251"/>
    <lineage>
        <taxon>Eukaryota</taxon>
        <taxon>Fungi</taxon>
        <taxon>Dikarya</taxon>
        <taxon>Ascomycota</taxon>
        <taxon>Pezizomycotina</taxon>
        <taxon>Pezizomycetes</taxon>
        <taxon>Pezizales</taxon>
        <taxon>Tuberaceae</taxon>
        <taxon>Tuber</taxon>
    </lineage>
</organism>
<dbReference type="EMBL" id="NESQ01000038">
    <property type="protein sequence ID" value="PUU81847.1"/>
    <property type="molecule type" value="Genomic_DNA"/>
</dbReference>
<feature type="region of interest" description="Disordered" evidence="1">
    <location>
        <begin position="1"/>
        <end position="118"/>
    </location>
</feature>
<protein>
    <submittedName>
        <fullName evidence="2">Uncharacterized protein</fullName>
    </submittedName>
</protein>
<gene>
    <name evidence="2" type="ORF">B9Z19DRAFT_1121616</name>
</gene>
<sequence>MFLEKSGRNGKAIMGRNRDSRIIGDVKAGRQEEKDREEKGKGLSEGVFDFTSESEEEKDRQGIPNRSKESNSREIVTKWKKPSQNEIASSDSGQKEIVEKTQESGLQEVEASPASPAADWAVLAEEIPDSERDTAPPEP</sequence>
<reference evidence="2 3" key="1">
    <citation type="submission" date="2017-04" db="EMBL/GenBank/DDBJ databases">
        <title>Draft genome sequence of Tuber borchii Vittad., a whitish edible truffle.</title>
        <authorList>
            <consortium name="DOE Joint Genome Institute"/>
            <person name="Murat C."/>
            <person name="Kuo A."/>
            <person name="Barry K.W."/>
            <person name="Clum A."/>
            <person name="Dockter R.B."/>
            <person name="Fauchery L."/>
            <person name="Iotti M."/>
            <person name="Kohler A."/>
            <person name="Labutti K."/>
            <person name="Lindquist E.A."/>
            <person name="Lipzen A."/>
            <person name="Ohm R.A."/>
            <person name="Wang M."/>
            <person name="Grigoriev I.V."/>
            <person name="Zambonelli A."/>
            <person name="Martin F.M."/>
        </authorList>
    </citation>
    <scope>NUCLEOTIDE SEQUENCE [LARGE SCALE GENOMIC DNA]</scope>
    <source>
        <strain evidence="2 3">Tbo3840</strain>
    </source>
</reference>
<evidence type="ECO:0000313" key="2">
    <source>
        <dbReference type="EMBL" id="PUU81847.1"/>
    </source>
</evidence>
<comment type="caution">
    <text evidence="2">The sequence shown here is derived from an EMBL/GenBank/DDBJ whole genome shotgun (WGS) entry which is preliminary data.</text>
</comment>
<feature type="compositionally biased region" description="Basic and acidic residues" evidence="1">
    <location>
        <begin position="16"/>
        <end position="42"/>
    </location>
</feature>
<feature type="compositionally biased region" description="Polar residues" evidence="1">
    <location>
        <begin position="82"/>
        <end position="92"/>
    </location>
</feature>
<proteinExistence type="predicted"/>
<feature type="compositionally biased region" description="Basic and acidic residues" evidence="1">
    <location>
        <begin position="93"/>
        <end position="102"/>
    </location>
</feature>
<keyword evidence="3" id="KW-1185">Reference proteome</keyword>
<dbReference type="Proteomes" id="UP000244722">
    <property type="component" value="Unassembled WGS sequence"/>
</dbReference>
<feature type="compositionally biased region" description="Basic and acidic residues" evidence="1">
    <location>
        <begin position="57"/>
        <end position="77"/>
    </location>
</feature>
<name>A0A2T7A286_TUBBO</name>
<evidence type="ECO:0000313" key="3">
    <source>
        <dbReference type="Proteomes" id="UP000244722"/>
    </source>
</evidence>
<accession>A0A2T7A286</accession>
<evidence type="ECO:0000256" key="1">
    <source>
        <dbReference type="SAM" id="MobiDB-lite"/>
    </source>
</evidence>
<dbReference type="AlphaFoldDB" id="A0A2T7A286"/>